<gene>
    <name evidence="1" type="ORF">F5897_000951</name>
</gene>
<comment type="caution">
    <text evidence="1">The sequence shown here is derived from an EMBL/GenBank/DDBJ whole genome shotgun (WGS) entry which is preliminary data.</text>
</comment>
<sequence length="135" mass="14992">MNSATFKTFMAGCGLDSTSFAEFAGYNPRTVRRWCLTIDPPEHAVAALEELAYRIIEMQQVILDTADDTAELAGGDPETVTVARYRDAEEYALLQPDTGIPFEVHCALVNFVTMSLVAEGYEVEVQYPPLEHERA</sequence>
<proteinExistence type="predicted"/>
<evidence type="ECO:0000313" key="2">
    <source>
        <dbReference type="Proteomes" id="UP000571183"/>
    </source>
</evidence>
<dbReference type="EMBL" id="JACIFD010000008">
    <property type="protein sequence ID" value="MBB4071639.1"/>
    <property type="molecule type" value="Genomic_DNA"/>
</dbReference>
<name>A0A840DQ11_9MICO</name>
<dbReference type="Proteomes" id="UP000571183">
    <property type="component" value="Unassembled WGS sequence"/>
</dbReference>
<accession>A0A840DQ11</accession>
<dbReference type="RefSeq" id="WP_183304665.1">
    <property type="nucleotide sequence ID" value="NZ_JACIFD010000008.1"/>
</dbReference>
<protein>
    <submittedName>
        <fullName evidence="1">Uncharacterized protein</fullName>
    </submittedName>
</protein>
<evidence type="ECO:0000313" key="1">
    <source>
        <dbReference type="EMBL" id="MBB4071639.1"/>
    </source>
</evidence>
<organism evidence="1 2">
    <name type="scientific">Canibacter oris</name>
    <dbReference type="NCBI Taxonomy" id="1365628"/>
    <lineage>
        <taxon>Bacteria</taxon>
        <taxon>Bacillati</taxon>
        <taxon>Actinomycetota</taxon>
        <taxon>Actinomycetes</taxon>
        <taxon>Micrococcales</taxon>
        <taxon>Microbacteriaceae</taxon>
        <taxon>Canibacter</taxon>
    </lineage>
</organism>
<keyword evidence="2" id="KW-1185">Reference proteome</keyword>
<reference evidence="1" key="1">
    <citation type="submission" date="2020-08" db="EMBL/GenBank/DDBJ databases">
        <title>Sequencing the genomes of 1000 actinobacteria strains.</title>
        <authorList>
            <person name="Klenk H.-P."/>
        </authorList>
    </citation>
    <scope>NUCLEOTIDE SEQUENCE [LARGE SCALE GENOMIC DNA]</scope>
    <source>
        <strain evidence="1">DSM 27064</strain>
    </source>
</reference>
<dbReference type="AlphaFoldDB" id="A0A840DQ11"/>